<evidence type="ECO:0000256" key="8">
    <source>
        <dbReference type="SAM" id="Phobius"/>
    </source>
</evidence>
<evidence type="ECO:0000256" key="6">
    <source>
        <dbReference type="ARBA" id="ARBA00022989"/>
    </source>
</evidence>
<keyword evidence="4 8" id="KW-0812">Transmembrane</keyword>
<dbReference type="InterPro" id="IPR000175">
    <property type="entry name" value="Na/ntran_symport"/>
</dbReference>
<dbReference type="AlphaFoldDB" id="A0A182T505"/>
<evidence type="ECO:0000256" key="1">
    <source>
        <dbReference type="ARBA" id="ARBA00004141"/>
    </source>
</evidence>
<evidence type="ECO:0000256" key="4">
    <source>
        <dbReference type="ARBA" id="ARBA00022692"/>
    </source>
</evidence>
<reference evidence="9" key="2">
    <citation type="submission" date="2020-05" db="UniProtKB">
        <authorList>
            <consortium name="EnsemblMetazoa"/>
        </authorList>
    </citation>
    <scope>IDENTIFICATION</scope>
    <source>
        <strain evidence="9">maculatus3</strain>
    </source>
</reference>
<dbReference type="SUPFAM" id="SSF161070">
    <property type="entry name" value="SNF-like"/>
    <property type="match status" value="1"/>
</dbReference>
<dbReference type="GO" id="GO:0089718">
    <property type="term" value="P:amino acid import across plasma membrane"/>
    <property type="evidence" value="ECO:0007669"/>
    <property type="project" value="TreeGrafter"/>
</dbReference>
<keyword evidence="10" id="KW-1185">Reference proteome</keyword>
<evidence type="ECO:0000256" key="7">
    <source>
        <dbReference type="ARBA" id="ARBA00023136"/>
    </source>
</evidence>
<organism evidence="9 10">
    <name type="scientific">Anopheles maculatus</name>
    <dbReference type="NCBI Taxonomy" id="74869"/>
    <lineage>
        <taxon>Eukaryota</taxon>
        <taxon>Metazoa</taxon>
        <taxon>Ecdysozoa</taxon>
        <taxon>Arthropoda</taxon>
        <taxon>Hexapoda</taxon>
        <taxon>Insecta</taxon>
        <taxon>Pterygota</taxon>
        <taxon>Neoptera</taxon>
        <taxon>Endopterygota</taxon>
        <taxon>Diptera</taxon>
        <taxon>Nematocera</taxon>
        <taxon>Culicoidea</taxon>
        <taxon>Culicidae</taxon>
        <taxon>Anophelinae</taxon>
        <taxon>Anopheles</taxon>
        <taxon>Anopheles maculatus group</taxon>
    </lineage>
</organism>
<name>A0A182T505_9DIPT</name>
<comment type="subcellular location">
    <subcellularLocation>
        <location evidence="1">Membrane</location>
        <topology evidence="1">Multi-pass membrane protein</topology>
    </subcellularLocation>
</comment>
<dbReference type="Pfam" id="PF00209">
    <property type="entry name" value="SNF"/>
    <property type="match status" value="1"/>
</dbReference>
<keyword evidence="7 8" id="KW-0472">Membrane</keyword>
<evidence type="ECO:0008006" key="11">
    <source>
        <dbReference type="Google" id="ProtNLM"/>
    </source>
</evidence>
<protein>
    <recommendedName>
        <fullName evidence="11">Transporter</fullName>
    </recommendedName>
</protein>
<dbReference type="PANTHER" id="PTHR11616:SF241">
    <property type="entry name" value="SODIUM- AND CHLORIDE-DEPENDENT GLYCINE TRANSPORTER 2"/>
    <property type="match status" value="1"/>
</dbReference>
<proteinExistence type="inferred from homology"/>
<keyword evidence="5" id="KW-0769">Symport</keyword>
<evidence type="ECO:0000256" key="2">
    <source>
        <dbReference type="ARBA" id="ARBA00006459"/>
    </source>
</evidence>
<keyword evidence="6 8" id="KW-1133">Transmembrane helix</keyword>
<dbReference type="Proteomes" id="UP000075901">
    <property type="component" value="Unassembled WGS sequence"/>
</dbReference>
<dbReference type="PANTHER" id="PTHR11616">
    <property type="entry name" value="SODIUM/CHLORIDE DEPENDENT TRANSPORTER"/>
    <property type="match status" value="1"/>
</dbReference>
<sequence length="121" mass="14125">MLPLSPLWACLFFSMLFFLGVDSMGGMYLVQLLDWYSASISVILVCIVEVIAVAWIYGCDRFVRDVEFMIDRRVEQFWIVSWKFITPIVLTRIKSQLKPQDWGPADAYQRAMWSENVDCVQ</sequence>
<feature type="transmembrane region" description="Helical" evidence="8">
    <location>
        <begin position="7"/>
        <end position="29"/>
    </location>
</feature>
<reference evidence="10" key="1">
    <citation type="submission" date="2013-09" db="EMBL/GenBank/DDBJ databases">
        <title>The Genome Sequence of Anopheles maculatus species B.</title>
        <authorList>
            <consortium name="The Broad Institute Genomics Platform"/>
            <person name="Neafsey D.E."/>
            <person name="Besansky N."/>
            <person name="Howell P."/>
            <person name="Walton C."/>
            <person name="Young S.K."/>
            <person name="Zeng Q."/>
            <person name="Gargeya S."/>
            <person name="Fitzgerald M."/>
            <person name="Haas B."/>
            <person name="Abouelleil A."/>
            <person name="Allen A.W."/>
            <person name="Alvarado L."/>
            <person name="Arachchi H.M."/>
            <person name="Berlin A.M."/>
            <person name="Chapman S.B."/>
            <person name="Gainer-Dewar J."/>
            <person name="Goldberg J."/>
            <person name="Griggs A."/>
            <person name="Gujja S."/>
            <person name="Hansen M."/>
            <person name="Howarth C."/>
            <person name="Imamovic A."/>
            <person name="Ireland A."/>
            <person name="Larimer J."/>
            <person name="McCowan C."/>
            <person name="Murphy C."/>
            <person name="Pearson M."/>
            <person name="Poon T.W."/>
            <person name="Priest M."/>
            <person name="Roberts A."/>
            <person name="Saif S."/>
            <person name="Shea T."/>
            <person name="Sisk P."/>
            <person name="Sykes S."/>
            <person name="Wortman J."/>
            <person name="Nusbaum C."/>
            <person name="Birren B."/>
        </authorList>
    </citation>
    <scope>NUCLEOTIDE SEQUENCE [LARGE SCALE GENOMIC DNA]</scope>
    <source>
        <strain evidence="10">maculatus3</strain>
    </source>
</reference>
<evidence type="ECO:0000256" key="3">
    <source>
        <dbReference type="ARBA" id="ARBA00022448"/>
    </source>
</evidence>
<dbReference type="PROSITE" id="PS50267">
    <property type="entry name" value="NA_NEUROTRAN_SYMP_3"/>
    <property type="match status" value="1"/>
</dbReference>
<dbReference type="EnsemblMetazoa" id="AMAM019751-RA">
    <property type="protein sequence ID" value="AMAM019751-PA"/>
    <property type="gene ID" value="AMAM019751"/>
</dbReference>
<comment type="similarity">
    <text evidence="2">Belongs to the sodium:neurotransmitter symporter (SNF) (TC 2.A.22) family.</text>
</comment>
<evidence type="ECO:0000256" key="5">
    <source>
        <dbReference type="ARBA" id="ARBA00022847"/>
    </source>
</evidence>
<dbReference type="GO" id="GO:0005283">
    <property type="term" value="F:amino acid:sodium symporter activity"/>
    <property type="evidence" value="ECO:0007669"/>
    <property type="project" value="TreeGrafter"/>
</dbReference>
<keyword evidence="3" id="KW-0813">Transport</keyword>
<dbReference type="VEuPathDB" id="VectorBase:AMAM019751"/>
<feature type="transmembrane region" description="Helical" evidence="8">
    <location>
        <begin position="35"/>
        <end position="57"/>
    </location>
</feature>
<accession>A0A182T505</accession>
<evidence type="ECO:0000313" key="9">
    <source>
        <dbReference type="EnsemblMetazoa" id="AMAM019751-PA"/>
    </source>
</evidence>
<evidence type="ECO:0000313" key="10">
    <source>
        <dbReference type="Proteomes" id="UP000075901"/>
    </source>
</evidence>
<dbReference type="InterPro" id="IPR037272">
    <property type="entry name" value="SNS_sf"/>
</dbReference>
<dbReference type="GO" id="GO:0005886">
    <property type="term" value="C:plasma membrane"/>
    <property type="evidence" value="ECO:0007669"/>
    <property type="project" value="TreeGrafter"/>
</dbReference>